<dbReference type="EMBL" id="LXQA010341491">
    <property type="protein sequence ID" value="MCI45258.1"/>
    <property type="molecule type" value="Genomic_DNA"/>
</dbReference>
<evidence type="ECO:0000313" key="2">
    <source>
        <dbReference type="EMBL" id="MCI45258.1"/>
    </source>
</evidence>
<feature type="compositionally biased region" description="Low complexity" evidence="1">
    <location>
        <begin position="66"/>
        <end position="81"/>
    </location>
</feature>
<dbReference type="AlphaFoldDB" id="A0A392S8T6"/>
<sequence>MQMMRMAKDVEEEMREDDDDGDRVLGKKKMGHSEGSGLGSNGSKFRTGFNPIQKETNRSGNLSWANSSKKVGSSGSNTSPT</sequence>
<organism evidence="2 3">
    <name type="scientific">Trifolium medium</name>
    <dbReference type="NCBI Taxonomy" id="97028"/>
    <lineage>
        <taxon>Eukaryota</taxon>
        <taxon>Viridiplantae</taxon>
        <taxon>Streptophyta</taxon>
        <taxon>Embryophyta</taxon>
        <taxon>Tracheophyta</taxon>
        <taxon>Spermatophyta</taxon>
        <taxon>Magnoliopsida</taxon>
        <taxon>eudicotyledons</taxon>
        <taxon>Gunneridae</taxon>
        <taxon>Pentapetalae</taxon>
        <taxon>rosids</taxon>
        <taxon>fabids</taxon>
        <taxon>Fabales</taxon>
        <taxon>Fabaceae</taxon>
        <taxon>Papilionoideae</taxon>
        <taxon>50 kb inversion clade</taxon>
        <taxon>NPAAA clade</taxon>
        <taxon>Hologalegina</taxon>
        <taxon>IRL clade</taxon>
        <taxon>Trifolieae</taxon>
        <taxon>Trifolium</taxon>
    </lineage>
</organism>
<protein>
    <submittedName>
        <fullName evidence="2">Uncharacterized protein</fullName>
    </submittedName>
</protein>
<evidence type="ECO:0000313" key="3">
    <source>
        <dbReference type="Proteomes" id="UP000265520"/>
    </source>
</evidence>
<comment type="caution">
    <text evidence="2">The sequence shown here is derived from an EMBL/GenBank/DDBJ whole genome shotgun (WGS) entry which is preliminary data.</text>
</comment>
<reference evidence="2 3" key="1">
    <citation type="journal article" date="2018" name="Front. Plant Sci.">
        <title>Red Clover (Trifolium pratense) and Zigzag Clover (T. medium) - A Picture of Genomic Similarities and Differences.</title>
        <authorList>
            <person name="Dluhosova J."/>
            <person name="Istvanek J."/>
            <person name="Nedelnik J."/>
            <person name="Repkova J."/>
        </authorList>
    </citation>
    <scope>NUCLEOTIDE SEQUENCE [LARGE SCALE GENOMIC DNA]</scope>
    <source>
        <strain evidence="3">cv. 10/8</strain>
        <tissue evidence="2">Leaf</tissue>
    </source>
</reference>
<keyword evidence="3" id="KW-1185">Reference proteome</keyword>
<feature type="compositionally biased region" description="Acidic residues" evidence="1">
    <location>
        <begin position="10"/>
        <end position="21"/>
    </location>
</feature>
<name>A0A392S8T6_9FABA</name>
<feature type="region of interest" description="Disordered" evidence="1">
    <location>
        <begin position="1"/>
        <end position="81"/>
    </location>
</feature>
<feature type="non-terminal residue" evidence="2">
    <location>
        <position position="81"/>
    </location>
</feature>
<proteinExistence type="predicted"/>
<dbReference type="Proteomes" id="UP000265520">
    <property type="component" value="Unassembled WGS sequence"/>
</dbReference>
<accession>A0A392S8T6</accession>
<evidence type="ECO:0000256" key="1">
    <source>
        <dbReference type="SAM" id="MobiDB-lite"/>
    </source>
</evidence>